<dbReference type="Gene3D" id="3.40.50.1220">
    <property type="entry name" value="TPP-binding domain"/>
    <property type="match status" value="1"/>
</dbReference>
<dbReference type="InterPro" id="IPR026591">
    <property type="entry name" value="Sirtuin_cat_small_dom_sf"/>
</dbReference>
<feature type="domain" description="Deacetylase sirtuin-type" evidence="5">
    <location>
        <begin position="1"/>
        <end position="230"/>
    </location>
</feature>
<dbReference type="eggNOG" id="COG0846">
    <property type="taxonomic scope" value="Bacteria"/>
</dbReference>
<keyword evidence="3" id="KW-0520">NAD</keyword>
<dbReference type="PROSITE" id="PS50305">
    <property type="entry name" value="SIRTUIN"/>
    <property type="match status" value="1"/>
</dbReference>
<dbReference type="InterPro" id="IPR026590">
    <property type="entry name" value="Ssirtuin_cat_dom"/>
</dbReference>
<organism evidence="6 7">
    <name type="scientific">Sulfuricurvum kujiense (strain ATCC BAA-921 / DSM 16994 / JCM 11577 / YK-1)</name>
    <dbReference type="NCBI Taxonomy" id="709032"/>
    <lineage>
        <taxon>Bacteria</taxon>
        <taxon>Pseudomonadati</taxon>
        <taxon>Campylobacterota</taxon>
        <taxon>Epsilonproteobacteria</taxon>
        <taxon>Campylobacterales</taxon>
        <taxon>Sulfurimonadaceae</taxon>
        <taxon>Sulfuricurvum</taxon>
    </lineage>
</organism>
<dbReference type="GO" id="GO:0017136">
    <property type="term" value="F:histone deacetylase activity, NAD-dependent"/>
    <property type="evidence" value="ECO:0007669"/>
    <property type="project" value="TreeGrafter"/>
</dbReference>
<feature type="binding site" evidence="4">
    <location>
        <position position="136"/>
    </location>
    <ligand>
        <name>Zn(2+)</name>
        <dbReference type="ChEBI" id="CHEBI:29105"/>
    </ligand>
</feature>
<dbReference type="InterPro" id="IPR050134">
    <property type="entry name" value="NAD-dep_sirtuin_deacylases"/>
</dbReference>
<dbReference type="SUPFAM" id="SSF52467">
    <property type="entry name" value="DHS-like NAD/FAD-binding domain"/>
    <property type="match status" value="1"/>
</dbReference>
<dbReference type="EMBL" id="CP002355">
    <property type="protein sequence ID" value="ADR33479.1"/>
    <property type="molecule type" value="Genomic_DNA"/>
</dbReference>
<dbReference type="STRING" id="709032.Sulku_0813"/>
<dbReference type="OrthoDB" id="9800582at2"/>
<feature type="binding site" evidence="4">
    <location>
        <position position="114"/>
    </location>
    <ligand>
        <name>Zn(2+)</name>
        <dbReference type="ChEBI" id="CHEBI:29105"/>
    </ligand>
</feature>
<sequence length="231" mass="26305">MKKVLILSGAGISAESGIRTFRDTNGLWEEYDVMEVCSLTGFERNPKLVADFYDARRRDLHDKLPNAAHEMIARLKQHYPDQIEVLTQNVDDLFERAGCPDVIHLHGTLTDLRCEECGWVYEIGYESQEGSTCPSCESDNIRHNVVMFGEEAPMYAELQRAIEECDLFVVIGSSGQVINTAWIAQWFEHSILNNLESDDMLDPFFKTLYIEKATTAAPKIEAEIEYFLALQ</sequence>
<dbReference type="EC" id="2.3.1.286" evidence="1"/>
<dbReference type="PANTHER" id="PTHR11085:SF4">
    <property type="entry name" value="NAD-DEPENDENT PROTEIN DEACYLASE"/>
    <property type="match status" value="1"/>
</dbReference>
<protein>
    <recommendedName>
        <fullName evidence="1">protein acetyllysine N-acetyltransferase</fullName>
        <ecNumber evidence="1">2.3.1.286</ecNumber>
    </recommendedName>
</protein>
<dbReference type="GO" id="GO:0070403">
    <property type="term" value="F:NAD+ binding"/>
    <property type="evidence" value="ECO:0007669"/>
    <property type="project" value="InterPro"/>
</dbReference>
<keyword evidence="7" id="KW-1185">Reference proteome</keyword>
<evidence type="ECO:0000256" key="1">
    <source>
        <dbReference type="ARBA" id="ARBA00012928"/>
    </source>
</evidence>
<dbReference type="GO" id="GO:0046872">
    <property type="term" value="F:metal ion binding"/>
    <property type="evidence" value="ECO:0007669"/>
    <property type="project" value="UniProtKB-KW"/>
</dbReference>
<evidence type="ECO:0000256" key="4">
    <source>
        <dbReference type="PROSITE-ProRule" id="PRU00236"/>
    </source>
</evidence>
<dbReference type="AlphaFoldDB" id="E4U1W1"/>
<gene>
    <name evidence="6" type="ordered locus">Sulku_0813</name>
</gene>
<dbReference type="PANTHER" id="PTHR11085">
    <property type="entry name" value="NAD-DEPENDENT PROTEIN DEACYLASE SIRTUIN-5, MITOCHONDRIAL-RELATED"/>
    <property type="match status" value="1"/>
</dbReference>
<feature type="binding site" evidence="4">
    <location>
        <position position="133"/>
    </location>
    <ligand>
        <name>Zn(2+)</name>
        <dbReference type="ChEBI" id="CHEBI:29105"/>
    </ligand>
</feature>
<evidence type="ECO:0000313" key="6">
    <source>
        <dbReference type="EMBL" id="ADR33479.1"/>
    </source>
</evidence>
<dbReference type="Gene3D" id="3.30.1600.10">
    <property type="entry name" value="SIR2/SIRT2 'Small Domain"/>
    <property type="match status" value="1"/>
</dbReference>
<feature type="binding site" evidence="4">
    <location>
        <position position="117"/>
    </location>
    <ligand>
        <name>Zn(2+)</name>
        <dbReference type="ChEBI" id="CHEBI:29105"/>
    </ligand>
</feature>
<evidence type="ECO:0000256" key="3">
    <source>
        <dbReference type="ARBA" id="ARBA00023027"/>
    </source>
</evidence>
<accession>E4U1W1</accession>
<evidence type="ECO:0000259" key="5">
    <source>
        <dbReference type="PROSITE" id="PS50305"/>
    </source>
</evidence>
<evidence type="ECO:0000256" key="2">
    <source>
        <dbReference type="ARBA" id="ARBA00022679"/>
    </source>
</evidence>
<evidence type="ECO:0000313" key="7">
    <source>
        <dbReference type="Proteomes" id="UP000008721"/>
    </source>
</evidence>
<dbReference type="InterPro" id="IPR003000">
    <property type="entry name" value="Sirtuin"/>
</dbReference>
<dbReference type="HOGENOM" id="CLU_023643_3_1_7"/>
<feature type="active site" description="Proton acceptor" evidence="4">
    <location>
        <position position="106"/>
    </location>
</feature>
<name>E4U1W1_SULKY</name>
<dbReference type="RefSeq" id="WP_013459676.1">
    <property type="nucleotide sequence ID" value="NC_014762.1"/>
</dbReference>
<dbReference type="KEGG" id="sku:Sulku_0813"/>
<dbReference type="Proteomes" id="UP000008721">
    <property type="component" value="Chromosome"/>
</dbReference>
<proteinExistence type="predicted"/>
<keyword evidence="2" id="KW-0808">Transferase</keyword>
<dbReference type="Pfam" id="PF02146">
    <property type="entry name" value="SIR2"/>
    <property type="match status" value="1"/>
</dbReference>
<keyword evidence="4" id="KW-0862">Zinc</keyword>
<keyword evidence="4" id="KW-0479">Metal-binding</keyword>
<reference evidence="6 7" key="1">
    <citation type="journal article" date="2012" name="Stand. Genomic Sci.">
        <title>Complete genome sequence of the sulfur compounds oxidizing chemolithoautotroph Sulfuricurvum kujiense type strain (YK-1(T)).</title>
        <authorList>
            <person name="Han C."/>
            <person name="Kotsyurbenko O."/>
            <person name="Chertkov O."/>
            <person name="Held B."/>
            <person name="Lapidus A."/>
            <person name="Nolan M."/>
            <person name="Lucas S."/>
            <person name="Hammon N."/>
            <person name="Deshpande S."/>
            <person name="Cheng J.F."/>
            <person name="Tapia R."/>
            <person name="Goodwin L.A."/>
            <person name="Pitluck S."/>
            <person name="Liolios K."/>
            <person name="Pagani I."/>
            <person name="Ivanova N."/>
            <person name="Mavromatis K."/>
            <person name="Mikhailova N."/>
            <person name="Pati A."/>
            <person name="Chen A."/>
            <person name="Palaniappan K."/>
            <person name="Land M."/>
            <person name="Hauser L."/>
            <person name="Chang Y.J."/>
            <person name="Jeffries C.D."/>
            <person name="Brambilla E.M."/>
            <person name="Rohde M."/>
            <person name="Spring S."/>
            <person name="Sikorski J."/>
            <person name="Goker M."/>
            <person name="Woyke T."/>
            <person name="Bristow J."/>
            <person name="Eisen J.A."/>
            <person name="Markowitz V."/>
            <person name="Hugenholtz P."/>
            <person name="Kyrpides N.C."/>
            <person name="Klenk H.P."/>
            <person name="Detter J.C."/>
        </authorList>
    </citation>
    <scope>NUCLEOTIDE SEQUENCE [LARGE SCALE GENOMIC DNA]</scope>
    <source>
        <strain evidence="7">ATCC BAA-921 / DSM 16994 / JCM 11577 / YK-1</strain>
    </source>
</reference>
<dbReference type="InterPro" id="IPR029035">
    <property type="entry name" value="DHS-like_NAD/FAD-binding_dom"/>
</dbReference>